<dbReference type="Ensembl" id="ENSECRT00000033729.1">
    <property type="protein sequence ID" value="ENSECRP00000033005.1"/>
    <property type="gene ID" value="ENSECRG00000022348.1"/>
</dbReference>
<feature type="region of interest" description="Disordered" evidence="5">
    <location>
        <begin position="818"/>
        <end position="868"/>
    </location>
</feature>
<organism evidence="6 7">
    <name type="scientific">Erpetoichthys calabaricus</name>
    <name type="common">Rope fish</name>
    <name type="synonym">Calamoichthys calabaricus</name>
    <dbReference type="NCBI Taxonomy" id="27687"/>
    <lineage>
        <taxon>Eukaryota</taxon>
        <taxon>Metazoa</taxon>
        <taxon>Chordata</taxon>
        <taxon>Craniata</taxon>
        <taxon>Vertebrata</taxon>
        <taxon>Euteleostomi</taxon>
        <taxon>Actinopterygii</taxon>
        <taxon>Polypteriformes</taxon>
        <taxon>Polypteridae</taxon>
        <taxon>Erpetoichthys</taxon>
    </lineage>
</organism>
<evidence type="ECO:0000256" key="3">
    <source>
        <dbReference type="ARBA" id="ARBA00022553"/>
    </source>
</evidence>
<feature type="region of interest" description="Disordered" evidence="5">
    <location>
        <begin position="947"/>
        <end position="968"/>
    </location>
</feature>
<evidence type="ECO:0000313" key="7">
    <source>
        <dbReference type="Proteomes" id="UP000694620"/>
    </source>
</evidence>
<dbReference type="RefSeq" id="XP_028669550.1">
    <property type="nucleotide sequence ID" value="XM_028813717.2"/>
</dbReference>
<feature type="compositionally biased region" description="Polar residues" evidence="5">
    <location>
        <begin position="598"/>
        <end position="611"/>
    </location>
</feature>
<keyword evidence="7" id="KW-1185">Reference proteome</keyword>
<sequence length="997" mass="108387">MLKVSQYPESQGQESGAKGSCELGSSAADGCLPTSAESDRLNATAAIENQSSIVKNCAMSTTQLRGEDKACETRGMRQRVARGMSLEDTSLSRSSFSPRNSGERKEGLAGCLVPTSTAAKETDGTESPAEWKVYKVKPVVIASATRSRKPNLARSASLSEKELREAKDRSQIIAAQLTTPPNNNSRGVQLFNRRKKRVDAFTLVSFGKGGEQDIQRNVDKDPQHKHTDIGESKFFKELSSSYKPKVLSHPMQNWSAYSGSGQFTAKTMEEPSDRVCKENCVHNASEMHEGQAGEDVMNDLTPKLCTLVLDQEFHAEPVHDPGSNEGLEKPALEAEECRTSFDAPHVTERAENGILKSECNEGIAIFQCKQQLGIANRTAKPFGTFSLAGTYENQRPIESIAPPPLTFAPSPQPAPTFITSPPPQSISVTETALKFPSASLVGKDDPNNFRPQFNSVPIKQQITVKSGILEEGLTRRAARKSMFTFQEKPKVAPNPELLSLVQGVDDKKKQRRTVDQGHDEENLVLGAEASNFLKAEDSDEVKVPDWSSCLKSSGGRVLPQPKPAQGLTNVGGKGAELFAKRQSRMEKYTIEKPPEASQRCSSPTASLPSSWKYPSNMQGRVKAMAYSASAAFNFPRPTNNPTATSSVSEDHTTVENGCSKREMEIAKHQPYKLNSSLFILSPTKDPVRSLPKAAPPPKPIFHDKAYTRQSSLPVSPSVPLSPQFNSPSPFKSNTYLSKPAPSCPVNGQAMRMTPEHRTSYEITESLVSPVQAFSSERVSSPRSSIQAPRPTFSAKKAGIEPQPVYNAWMPLQSRRFSHPDNSTNVTKMSPGGEVSVASPQSPYSSTCSSPLLSPCDEQNQSPLGSDAKTNRRLLAKNIINAARRKYTSPLGLGQGNSISPISGAIQSPVHHPTSPLSFHSSPVLRSPPETPSRLLRSPVRLYTARSLTDSDASVDSEDSGMRSPASGMKSCIRSYNTCPRGWNGSLRIKQDNISAEL</sequence>
<feature type="compositionally biased region" description="Low complexity" evidence="5">
    <location>
        <begin position="91"/>
        <end position="100"/>
    </location>
</feature>
<evidence type="ECO:0000256" key="4">
    <source>
        <dbReference type="ARBA" id="ARBA00038161"/>
    </source>
</evidence>
<proteinExistence type="inferred from homology"/>
<evidence type="ECO:0000256" key="1">
    <source>
        <dbReference type="ARBA" id="ARBA00004496"/>
    </source>
</evidence>
<comment type="similarity">
    <text evidence="4">Belongs to the synaptopodin family.</text>
</comment>
<feature type="region of interest" description="Disordered" evidence="5">
    <location>
        <begin position="1"/>
        <end position="23"/>
    </location>
</feature>
<gene>
    <name evidence="6" type="primary">LOC114660806</name>
</gene>
<dbReference type="GO" id="GO:0005634">
    <property type="term" value="C:nucleus"/>
    <property type="evidence" value="ECO:0007669"/>
    <property type="project" value="TreeGrafter"/>
</dbReference>
<dbReference type="OrthoDB" id="8943025at2759"/>
<reference evidence="6" key="2">
    <citation type="submission" date="2025-08" db="UniProtKB">
        <authorList>
            <consortium name="Ensembl"/>
        </authorList>
    </citation>
    <scope>IDENTIFICATION</scope>
</reference>
<comment type="subcellular location">
    <subcellularLocation>
        <location evidence="1">Cytoplasm</location>
    </subcellularLocation>
</comment>
<dbReference type="InterPro" id="IPR051976">
    <property type="entry name" value="Synaptopodin_domain"/>
</dbReference>
<feature type="compositionally biased region" description="Low complexity" evidence="5">
    <location>
        <begin position="838"/>
        <end position="855"/>
    </location>
</feature>
<reference evidence="6" key="3">
    <citation type="submission" date="2025-09" db="UniProtKB">
        <authorList>
            <consortium name="Ensembl"/>
        </authorList>
    </citation>
    <scope>IDENTIFICATION</scope>
</reference>
<dbReference type="PANTHER" id="PTHR24217:SF13">
    <property type="entry name" value="SYNAPTOPODIN"/>
    <property type="match status" value="1"/>
</dbReference>
<reference evidence="6" key="1">
    <citation type="submission" date="2021-06" db="EMBL/GenBank/DDBJ databases">
        <authorList>
            <consortium name="Wellcome Sanger Institute Data Sharing"/>
        </authorList>
    </citation>
    <scope>NUCLEOTIDE SEQUENCE [LARGE SCALE GENOMIC DNA]</scope>
</reference>
<protein>
    <recommendedName>
        <fullName evidence="8">Synaptopodin</fullName>
    </recommendedName>
</protein>
<keyword evidence="2" id="KW-0963">Cytoplasm</keyword>
<evidence type="ECO:0000313" key="6">
    <source>
        <dbReference type="Ensembl" id="ENSECRP00000033005.1"/>
    </source>
</evidence>
<dbReference type="GO" id="GO:0015629">
    <property type="term" value="C:actin cytoskeleton"/>
    <property type="evidence" value="ECO:0007669"/>
    <property type="project" value="TreeGrafter"/>
</dbReference>
<feature type="region of interest" description="Disordered" evidence="5">
    <location>
        <begin position="903"/>
        <end position="933"/>
    </location>
</feature>
<evidence type="ECO:0000256" key="5">
    <source>
        <dbReference type="SAM" id="MobiDB-lite"/>
    </source>
</evidence>
<keyword evidence="3" id="KW-0597">Phosphoprotein</keyword>
<evidence type="ECO:0000256" key="2">
    <source>
        <dbReference type="ARBA" id="ARBA00022490"/>
    </source>
</evidence>
<feature type="region of interest" description="Disordered" evidence="5">
    <location>
        <begin position="552"/>
        <end position="571"/>
    </location>
</feature>
<dbReference type="GO" id="GO:0032233">
    <property type="term" value="P:positive regulation of actin filament bundle assembly"/>
    <property type="evidence" value="ECO:0007669"/>
    <property type="project" value="TreeGrafter"/>
</dbReference>
<dbReference type="GeneTree" id="ENSGT00950000183054"/>
<feature type="region of interest" description="Disordered" evidence="5">
    <location>
        <begin position="83"/>
        <end position="107"/>
    </location>
</feature>
<dbReference type="Proteomes" id="UP000694620">
    <property type="component" value="Chromosome 11"/>
</dbReference>
<accession>A0A8C4XHS5</accession>
<name>A0A8C4XHS5_ERPCA</name>
<evidence type="ECO:0008006" key="8">
    <source>
        <dbReference type="Google" id="ProtNLM"/>
    </source>
</evidence>
<dbReference type="AlphaFoldDB" id="A0A8C4XHS5"/>
<dbReference type="GO" id="GO:0030018">
    <property type="term" value="C:Z disc"/>
    <property type="evidence" value="ECO:0007669"/>
    <property type="project" value="TreeGrafter"/>
</dbReference>
<feature type="region of interest" description="Disordered" evidence="5">
    <location>
        <begin position="592"/>
        <end position="611"/>
    </location>
</feature>
<dbReference type="GeneID" id="114660806"/>
<dbReference type="GO" id="GO:0003779">
    <property type="term" value="F:actin binding"/>
    <property type="evidence" value="ECO:0007669"/>
    <property type="project" value="TreeGrafter"/>
</dbReference>
<dbReference type="PANTHER" id="PTHR24217">
    <property type="entry name" value="PUTATIVE-RELATED"/>
    <property type="match status" value="1"/>
</dbReference>